<proteinExistence type="predicted"/>
<dbReference type="HOGENOM" id="CLU_066192_20_1_10"/>
<sequence>MNPLKTPTSYKQHIEDRFGRKGTPKRDEFDKKSLKFKLGVLFNTTRKKEKISKEDIAERTNTKLELISKIELGLVDITLSKYRQLVEVGLQKKLNITIE</sequence>
<dbReference type="RefSeq" id="WP_013188227.1">
    <property type="nucleotide sequence ID" value="NC_014230.1"/>
</dbReference>
<dbReference type="STRING" id="216432.CA2559_12438"/>
<feature type="region of interest" description="Disordered" evidence="1">
    <location>
        <begin position="1"/>
        <end position="26"/>
    </location>
</feature>
<evidence type="ECO:0000256" key="1">
    <source>
        <dbReference type="SAM" id="MobiDB-lite"/>
    </source>
</evidence>
<gene>
    <name evidence="2" type="ordered locus">CA2559_12438</name>
</gene>
<dbReference type="GeneID" id="89454202"/>
<organism evidence="2 3">
    <name type="scientific">Croceibacter atlanticus (strain ATCC BAA-628 / JCM 21780 / CIP 108009 / IAM 15332 / KCTC 12090 / HTCC2559)</name>
    <dbReference type="NCBI Taxonomy" id="216432"/>
    <lineage>
        <taxon>Bacteria</taxon>
        <taxon>Pseudomonadati</taxon>
        <taxon>Bacteroidota</taxon>
        <taxon>Flavobacteriia</taxon>
        <taxon>Flavobacteriales</taxon>
        <taxon>Flavobacteriaceae</taxon>
        <taxon>Croceibacter</taxon>
    </lineage>
</organism>
<dbReference type="CDD" id="cd00093">
    <property type="entry name" value="HTH_XRE"/>
    <property type="match status" value="1"/>
</dbReference>
<dbReference type="EMBL" id="CP002046">
    <property type="protein sequence ID" value="EAP86846.1"/>
    <property type="molecule type" value="Genomic_DNA"/>
</dbReference>
<dbReference type="GO" id="GO:0003677">
    <property type="term" value="F:DNA binding"/>
    <property type="evidence" value="ECO:0007669"/>
    <property type="project" value="InterPro"/>
</dbReference>
<feature type="compositionally biased region" description="Polar residues" evidence="1">
    <location>
        <begin position="1"/>
        <end position="11"/>
    </location>
</feature>
<dbReference type="Gene3D" id="1.10.260.40">
    <property type="entry name" value="lambda repressor-like DNA-binding domains"/>
    <property type="match status" value="1"/>
</dbReference>
<dbReference type="OrthoDB" id="337567at2"/>
<dbReference type="InterPro" id="IPR010982">
    <property type="entry name" value="Lambda_DNA-bd_dom_sf"/>
</dbReference>
<dbReference type="KEGG" id="cat:CA2559_12438"/>
<reference evidence="2 3" key="1">
    <citation type="journal article" date="2010" name="J. Bacteriol.">
        <title>The complete genome sequence of Croceibacter atlanticus HTCC2559T.</title>
        <authorList>
            <person name="Oh H.M."/>
            <person name="Kang I."/>
            <person name="Ferriera S."/>
            <person name="Giovannoni S.J."/>
            <person name="Cho J.C."/>
        </authorList>
    </citation>
    <scope>NUCLEOTIDE SEQUENCE [LARGE SCALE GENOMIC DNA]</scope>
    <source>
        <strain evidence="3">ATCC BAA-628 / HTCC2559 / KCTC 12090</strain>
    </source>
</reference>
<keyword evidence="3" id="KW-1185">Reference proteome</keyword>
<protein>
    <submittedName>
        <fullName evidence="2">Transcriptional regulator, XRE family protein</fullName>
    </submittedName>
</protein>
<dbReference type="eggNOG" id="COG3620">
    <property type="taxonomic scope" value="Bacteria"/>
</dbReference>
<dbReference type="Proteomes" id="UP000002297">
    <property type="component" value="Chromosome"/>
</dbReference>
<dbReference type="AlphaFoldDB" id="A3UAL0"/>
<evidence type="ECO:0000313" key="2">
    <source>
        <dbReference type="EMBL" id="EAP86846.1"/>
    </source>
</evidence>
<dbReference type="InterPro" id="IPR001387">
    <property type="entry name" value="Cro/C1-type_HTH"/>
</dbReference>
<name>A3UAL0_CROAH</name>
<accession>A3UAL0</accession>
<dbReference type="SUPFAM" id="SSF47413">
    <property type="entry name" value="lambda repressor-like DNA-binding domains"/>
    <property type="match status" value="1"/>
</dbReference>
<feature type="compositionally biased region" description="Basic and acidic residues" evidence="1">
    <location>
        <begin position="12"/>
        <end position="26"/>
    </location>
</feature>
<evidence type="ECO:0000313" key="3">
    <source>
        <dbReference type="Proteomes" id="UP000002297"/>
    </source>
</evidence>